<protein>
    <submittedName>
        <fullName evidence="1">Peptidase C26</fullName>
        <ecNumber evidence="1">3.-.-.-</ecNumber>
    </submittedName>
</protein>
<dbReference type="InterPro" id="IPR011697">
    <property type="entry name" value="Peptidase_C26"/>
</dbReference>
<dbReference type="InterPro" id="IPR044668">
    <property type="entry name" value="PuuD-like"/>
</dbReference>
<dbReference type="Proteomes" id="UP001071230">
    <property type="component" value="Unassembled WGS sequence"/>
</dbReference>
<evidence type="ECO:0000313" key="3">
    <source>
        <dbReference type="Proteomes" id="UP001071230"/>
    </source>
</evidence>
<dbReference type="CDD" id="cd01745">
    <property type="entry name" value="GATase1_2"/>
    <property type="match status" value="1"/>
</dbReference>
<dbReference type="GO" id="GO:0005829">
    <property type="term" value="C:cytosol"/>
    <property type="evidence" value="ECO:0007669"/>
    <property type="project" value="TreeGrafter"/>
</dbReference>
<dbReference type="EMBL" id="LR746496">
    <property type="protein sequence ID" value="CAA7603363.1"/>
    <property type="molecule type" value="Genomic_DNA"/>
</dbReference>
<dbReference type="Gene3D" id="3.40.50.880">
    <property type="match status" value="1"/>
</dbReference>
<dbReference type="AlphaFoldDB" id="A0A8S0VYU1"/>
<dbReference type="PANTHER" id="PTHR43235">
    <property type="entry name" value="GLUTAMINE AMIDOTRANSFERASE PB2B2.05-RELATED"/>
    <property type="match status" value="1"/>
</dbReference>
<evidence type="ECO:0000313" key="1">
    <source>
        <dbReference type="EMBL" id="CAA7603363.1"/>
    </source>
</evidence>
<dbReference type="GO" id="GO:0033969">
    <property type="term" value="F:gamma-glutamyl-gamma-aminobutyrate hydrolase activity"/>
    <property type="evidence" value="ECO:0007669"/>
    <property type="project" value="TreeGrafter"/>
</dbReference>
<accession>A0A8S0VYU1</accession>
<sequence>METTKPLIGINCAFQAEGDRFNDRLHLARIYVQAVEKTGGIPILLPIVENEGSVRAMMDEVDGLLMSGGGGLPAKFTRDQTLPGLAEQNPIRHRFDVQIVKLALERDLPILGICRGHQTVNEVAGGTLHLSLQEKTRQEHRQESPDDQVCHQIRIAENSRLASFMGTTGVGVNSFHRQAVDRLAPGMRAVAWADDGILEAYESDRHLFVLGCQFHPESLMVRDSRFAAIYGAFVQAATQYHDKVSRPGIRTRYHERGH</sequence>
<proteinExistence type="predicted"/>
<dbReference type="Pfam" id="PF07722">
    <property type="entry name" value="Peptidase_C26"/>
    <property type="match status" value="1"/>
</dbReference>
<reference evidence="1" key="2">
    <citation type="submission" date="2020-01" db="EMBL/GenBank/DDBJ databases">
        <authorList>
            <person name="Hornung B."/>
        </authorList>
    </citation>
    <scope>NUCLEOTIDE SEQUENCE</scope>
    <source>
        <strain evidence="1">PacBioINE</strain>
    </source>
</reference>
<keyword evidence="3" id="KW-1185">Reference proteome</keyword>
<reference evidence="2" key="1">
    <citation type="submission" date="2014-11" db="EMBL/GenBank/DDBJ databases">
        <authorList>
            <person name="Hornung B.V."/>
        </authorList>
    </citation>
    <scope>NUCLEOTIDE SEQUENCE</scope>
    <source>
        <strain evidence="2">INE</strain>
    </source>
</reference>
<evidence type="ECO:0000313" key="2">
    <source>
        <dbReference type="EMBL" id="CEJ09308.1"/>
    </source>
</evidence>
<dbReference type="Proteomes" id="UP000836597">
    <property type="component" value="Chromosome"/>
</dbReference>
<dbReference type="EMBL" id="CDGJ01000124">
    <property type="protein sequence ID" value="CEJ09308.1"/>
    <property type="molecule type" value="Genomic_DNA"/>
</dbReference>
<organism evidence="1">
    <name type="scientific">Acididesulfobacillus acetoxydans</name>
    <dbReference type="NCBI Taxonomy" id="1561005"/>
    <lineage>
        <taxon>Bacteria</taxon>
        <taxon>Bacillati</taxon>
        <taxon>Bacillota</taxon>
        <taxon>Clostridia</taxon>
        <taxon>Eubacteriales</taxon>
        <taxon>Peptococcaceae</taxon>
        <taxon>Acididesulfobacillus</taxon>
    </lineage>
</organism>
<dbReference type="GO" id="GO:0006598">
    <property type="term" value="P:polyamine catabolic process"/>
    <property type="evidence" value="ECO:0007669"/>
    <property type="project" value="TreeGrafter"/>
</dbReference>
<name>A0A8S0VYU1_9FIRM</name>
<gene>
    <name evidence="2" type="ORF">DEACI_3792</name>
    <name evidence="1" type="ORF">DEACI_4186</name>
</gene>
<dbReference type="InterPro" id="IPR029062">
    <property type="entry name" value="Class_I_gatase-like"/>
</dbReference>
<dbReference type="RefSeq" id="WP_240986578.1">
    <property type="nucleotide sequence ID" value="NZ_CDGJ01000124.1"/>
</dbReference>
<dbReference type="PANTHER" id="PTHR43235:SF1">
    <property type="entry name" value="GLUTAMINE AMIDOTRANSFERASE PB2B2.05-RELATED"/>
    <property type="match status" value="1"/>
</dbReference>
<dbReference type="PROSITE" id="PS51273">
    <property type="entry name" value="GATASE_TYPE_1"/>
    <property type="match status" value="1"/>
</dbReference>
<dbReference type="KEGG" id="aacx:DEACI_4186"/>
<dbReference type="SUPFAM" id="SSF52317">
    <property type="entry name" value="Class I glutamine amidotransferase-like"/>
    <property type="match status" value="1"/>
</dbReference>
<keyword evidence="1" id="KW-0378">Hydrolase</keyword>
<dbReference type="EC" id="3.-.-.-" evidence="1"/>